<gene>
    <name evidence="2" type="ORF">MTO99_03275</name>
</gene>
<dbReference type="InterPro" id="IPR036388">
    <property type="entry name" value="WH-like_DNA-bd_sf"/>
</dbReference>
<dbReference type="SUPFAM" id="SSF46785">
    <property type="entry name" value="Winged helix' DNA-binding domain"/>
    <property type="match status" value="1"/>
</dbReference>
<keyword evidence="3" id="KW-1185">Reference proteome</keyword>
<sequence length="143" mass="14797">MDPMELFLLGRRLMKIAESALPDVGAGPAGNRTTLLAASEIAGNPGSTVGEIAARSGLPQSAISQAVARLVKAGSVVSEPDPADGRRTLLRQAGETSERVAEIRAISIRPALEAFTGGVDAASLDAIEGALRQLSTALRPRER</sequence>
<protein>
    <submittedName>
        <fullName evidence="2">MarR family transcriptional regulator</fullName>
    </submittedName>
</protein>
<evidence type="ECO:0000259" key="1">
    <source>
        <dbReference type="Pfam" id="PF12802"/>
    </source>
</evidence>
<evidence type="ECO:0000313" key="3">
    <source>
        <dbReference type="Proteomes" id="UP000832097"/>
    </source>
</evidence>
<proteinExistence type="predicted"/>
<organism evidence="2 3">
    <name type="scientific">Agromyces larvae</name>
    <dbReference type="NCBI Taxonomy" id="2929802"/>
    <lineage>
        <taxon>Bacteria</taxon>
        <taxon>Bacillati</taxon>
        <taxon>Actinomycetota</taxon>
        <taxon>Actinomycetes</taxon>
        <taxon>Micrococcales</taxon>
        <taxon>Microbacteriaceae</taxon>
        <taxon>Agromyces</taxon>
    </lineage>
</organism>
<dbReference type="Gene3D" id="1.10.10.10">
    <property type="entry name" value="Winged helix-like DNA-binding domain superfamily/Winged helix DNA-binding domain"/>
    <property type="match status" value="1"/>
</dbReference>
<feature type="domain" description="HTH marR-type" evidence="1">
    <location>
        <begin position="33"/>
        <end position="87"/>
    </location>
</feature>
<evidence type="ECO:0000313" key="2">
    <source>
        <dbReference type="EMBL" id="UOE44820.1"/>
    </source>
</evidence>
<dbReference type="InterPro" id="IPR036390">
    <property type="entry name" value="WH_DNA-bd_sf"/>
</dbReference>
<accession>A0ABY4C074</accession>
<dbReference type="EMBL" id="CP094528">
    <property type="protein sequence ID" value="UOE44820.1"/>
    <property type="molecule type" value="Genomic_DNA"/>
</dbReference>
<dbReference type="Pfam" id="PF12802">
    <property type="entry name" value="MarR_2"/>
    <property type="match status" value="1"/>
</dbReference>
<dbReference type="InterPro" id="IPR011991">
    <property type="entry name" value="ArsR-like_HTH"/>
</dbReference>
<name>A0ABY4C074_9MICO</name>
<dbReference type="Proteomes" id="UP000832097">
    <property type="component" value="Chromosome"/>
</dbReference>
<reference evidence="2 3" key="1">
    <citation type="submission" date="2022-03" db="EMBL/GenBank/DDBJ databases">
        <title>Mucilaginibacter sp. isolated from the gut of Protaetia brevitarsis seulensis larvae.</title>
        <authorList>
            <person name="Won M."/>
            <person name="Kim S.-J."/>
            <person name="Kwon S.-W."/>
        </authorList>
    </citation>
    <scope>NUCLEOTIDE SEQUENCE [LARGE SCALE GENOMIC DNA]</scope>
    <source>
        <strain evidence="2 3">CFWR-12</strain>
    </source>
</reference>
<dbReference type="RefSeq" id="WP_243556922.1">
    <property type="nucleotide sequence ID" value="NZ_CP094528.1"/>
</dbReference>
<dbReference type="InterPro" id="IPR000835">
    <property type="entry name" value="HTH_MarR-typ"/>
</dbReference>
<dbReference type="CDD" id="cd00090">
    <property type="entry name" value="HTH_ARSR"/>
    <property type="match status" value="1"/>
</dbReference>